<keyword evidence="2 6" id="KW-0813">Transport</keyword>
<reference evidence="8 9" key="1">
    <citation type="submission" date="2017-01" db="EMBL/GenBank/DDBJ databases">
        <title>Genome sequence of Rhodoferax antarcticus ANT.BR, a psychrophilic purple nonsulfur bacterium from an Antarctic microbial mat.</title>
        <authorList>
            <person name="Baker J."/>
            <person name="Riester C."/>
            <person name="Skinner B."/>
            <person name="Newell A."/>
            <person name="Swingley W."/>
            <person name="Madigan M."/>
            <person name="Jung D."/>
            <person name="Asao M."/>
            <person name="Chen M."/>
            <person name="Loughlin P."/>
            <person name="Pan H."/>
            <person name="Lin S."/>
            <person name="Li N."/>
            <person name="Shaw J."/>
            <person name="Prado M."/>
            <person name="Sherman C."/>
            <person name="Li X."/>
            <person name="Tang J."/>
            <person name="Blankenship R."/>
            <person name="Zhao T."/>
            <person name="Touchman J."/>
            <person name="Sattley M."/>
        </authorList>
    </citation>
    <scope>NUCLEOTIDE SEQUENCE [LARGE SCALE GENOMIC DNA]</scope>
    <source>
        <strain evidence="8 9">ANT.BR</strain>
    </source>
</reference>
<dbReference type="Gene3D" id="1.10.3720.10">
    <property type="entry name" value="MetI-like"/>
    <property type="match status" value="1"/>
</dbReference>
<dbReference type="GO" id="GO:0005886">
    <property type="term" value="C:plasma membrane"/>
    <property type="evidence" value="ECO:0007669"/>
    <property type="project" value="UniProtKB-SubCell"/>
</dbReference>
<dbReference type="AlphaFoldDB" id="A0A1Q8YDK1"/>
<dbReference type="InterPro" id="IPR035906">
    <property type="entry name" value="MetI-like_sf"/>
</dbReference>
<dbReference type="PANTHER" id="PTHR30177:SF30">
    <property type="entry name" value="GLYCINE BETAINE UPTAKE SYSTEM PERMEASE PROTEIN YEHY"/>
    <property type="match status" value="1"/>
</dbReference>
<evidence type="ECO:0000259" key="7">
    <source>
        <dbReference type="PROSITE" id="PS50928"/>
    </source>
</evidence>
<feature type="transmembrane region" description="Helical" evidence="6">
    <location>
        <begin position="262"/>
        <end position="281"/>
    </location>
</feature>
<dbReference type="InterPro" id="IPR000515">
    <property type="entry name" value="MetI-like"/>
</dbReference>
<feature type="domain" description="ABC transmembrane type-1" evidence="7">
    <location>
        <begin position="190"/>
        <end position="385"/>
    </location>
</feature>
<sequence length="415" mass="43516">MRLQVHPVLAVCALLGLGAAWLLPLLRVAPNRLMSGEPVYLASVLPGWGWSLVLPVFVLLIQPSSTGGTFNKQPPNAISSQLRVAALPLLMALGLASLFWLAATHAQQVAQTQSSLTRTSLGAGFWCLVALAWLMSLDAVQRLSASSTARSGVLALVAAPTLLLLALGVGKDLSLLKEYVNREEVFWLALLRHLQIVATAIVPSILLGLPLAWACTRRAGLRQWLFPLLNIVQTVPSIALFGLLMAPLAWLALQFPGLAKAGVSGVGLAPAVLALVLYSLLPIVRSGLAGLEQVPVAAKTAALAMGMSERQIFWQVQLPLALPVLLPGLRAAVVQTIGLTAVTALVGAGGLGSLMFDGLFSAANDLVLLGVLPIVLLAMLADALFKAMIAWVQPIGFSEADASATPLAQVSGRIR</sequence>
<dbReference type="Proteomes" id="UP000185911">
    <property type="component" value="Unassembled WGS sequence"/>
</dbReference>
<evidence type="ECO:0000256" key="2">
    <source>
        <dbReference type="ARBA" id="ARBA00022448"/>
    </source>
</evidence>
<dbReference type="SUPFAM" id="SSF161098">
    <property type="entry name" value="MetI-like"/>
    <property type="match status" value="1"/>
</dbReference>
<keyword evidence="5 6" id="KW-0472">Membrane</keyword>
<evidence type="ECO:0000256" key="1">
    <source>
        <dbReference type="ARBA" id="ARBA00004651"/>
    </source>
</evidence>
<feature type="transmembrane region" description="Helical" evidence="6">
    <location>
        <begin position="82"/>
        <end position="103"/>
    </location>
</feature>
<organism evidence="8 9">
    <name type="scientific">Rhodoferax antarcticus ANT.BR</name>
    <dbReference type="NCBI Taxonomy" id="1111071"/>
    <lineage>
        <taxon>Bacteria</taxon>
        <taxon>Pseudomonadati</taxon>
        <taxon>Pseudomonadota</taxon>
        <taxon>Betaproteobacteria</taxon>
        <taxon>Burkholderiales</taxon>
        <taxon>Comamonadaceae</taxon>
        <taxon>Rhodoferax</taxon>
    </lineage>
</organism>
<comment type="caution">
    <text evidence="8">The sequence shown here is derived from an EMBL/GenBank/DDBJ whole genome shotgun (WGS) entry which is preliminary data.</text>
</comment>
<dbReference type="InterPro" id="IPR051204">
    <property type="entry name" value="ABC_transp_perm/SBD"/>
</dbReference>
<evidence type="ECO:0000256" key="6">
    <source>
        <dbReference type="RuleBase" id="RU363032"/>
    </source>
</evidence>
<dbReference type="Pfam" id="PF00528">
    <property type="entry name" value="BPD_transp_1"/>
    <property type="match status" value="1"/>
</dbReference>
<dbReference type="GO" id="GO:0031460">
    <property type="term" value="P:glycine betaine transport"/>
    <property type="evidence" value="ECO:0007669"/>
    <property type="project" value="TreeGrafter"/>
</dbReference>
<proteinExistence type="inferred from homology"/>
<evidence type="ECO:0000313" key="8">
    <source>
        <dbReference type="EMBL" id="OLP06097.1"/>
    </source>
</evidence>
<evidence type="ECO:0000256" key="3">
    <source>
        <dbReference type="ARBA" id="ARBA00022692"/>
    </source>
</evidence>
<name>A0A1Q8YDK1_9BURK</name>
<dbReference type="STRING" id="81479.RA876_05825"/>
<feature type="transmembrane region" description="Helical" evidence="6">
    <location>
        <begin position="190"/>
        <end position="213"/>
    </location>
</feature>
<feature type="transmembrane region" description="Helical" evidence="6">
    <location>
        <begin position="225"/>
        <end position="250"/>
    </location>
</feature>
<dbReference type="EMBL" id="MSYM01000013">
    <property type="protein sequence ID" value="OLP06097.1"/>
    <property type="molecule type" value="Genomic_DNA"/>
</dbReference>
<feature type="transmembrane region" description="Helical" evidence="6">
    <location>
        <begin position="38"/>
        <end position="61"/>
    </location>
</feature>
<evidence type="ECO:0000256" key="4">
    <source>
        <dbReference type="ARBA" id="ARBA00022989"/>
    </source>
</evidence>
<evidence type="ECO:0000313" key="9">
    <source>
        <dbReference type="Proteomes" id="UP000185911"/>
    </source>
</evidence>
<dbReference type="PANTHER" id="PTHR30177">
    <property type="entry name" value="GLYCINE BETAINE/L-PROLINE TRANSPORT SYSTEM PERMEASE PROTEIN PROW"/>
    <property type="match status" value="1"/>
</dbReference>
<dbReference type="GO" id="GO:0055085">
    <property type="term" value="P:transmembrane transport"/>
    <property type="evidence" value="ECO:0007669"/>
    <property type="project" value="InterPro"/>
</dbReference>
<feature type="transmembrane region" description="Helical" evidence="6">
    <location>
        <begin position="123"/>
        <end position="140"/>
    </location>
</feature>
<comment type="subcellular location">
    <subcellularLocation>
        <location evidence="1 6">Cell membrane</location>
        <topology evidence="1 6">Multi-pass membrane protein</topology>
    </subcellularLocation>
</comment>
<gene>
    <name evidence="8" type="ORF">BLL52_2327</name>
</gene>
<evidence type="ECO:0000256" key="5">
    <source>
        <dbReference type="ARBA" id="ARBA00023136"/>
    </source>
</evidence>
<keyword evidence="3 6" id="KW-0812">Transmembrane</keyword>
<feature type="transmembrane region" description="Helical" evidence="6">
    <location>
        <begin position="152"/>
        <end position="170"/>
    </location>
</feature>
<feature type="transmembrane region" description="Helical" evidence="6">
    <location>
        <begin position="366"/>
        <end position="385"/>
    </location>
</feature>
<keyword evidence="9" id="KW-1185">Reference proteome</keyword>
<comment type="similarity">
    <text evidence="6">Belongs to the binding-protein-dependent transport system permease family.</text>
</comment>
<dbReference type="CDD" id="cd06261">
    <property type="entry name" value="TM_PBP2"/>
    <property type="match status" value="1"/>
</dbReference>
<accession>A0A1Q8YDK1</accession>
<keyword evidence="4 6" id="KW-1133">Transmembrane helix</keyword>
<dbReference type="PROSITE" id="PS50928">
    <property type="entry name" value="ABC_TM1"/>
    <property type="match status" value="1"/>
</dbReference>
<dbReference type="RefSeq" id="WP_075586610.1">
    <property type="nucleotide sequence ID" value="NZ_MSYM01000013.1"/>
</dbReference>
<protein>
    <submittedName>
        <fullName evidence="8">Putative osmoprotectant uptake ABC-transporter protein</fullName>
    </submittedName>
</protein>